<evidence type="ECO:0000256" key="3">
    <source>
        <dbReference type="ARBA" id="ARBA00006622"/>
    </source>
</evidence>
<accession>A0ABQ9DY82</accession>
<protein>
    <recommendedName>
        <fullName evidence="11">Cysteine dioxygenase</fullName>
        <ecNumber evidence="11">1.13.11.20</ecNumber>
    </recommendedName>
</protein>
<keyword evidence="13" id="KW-1185">Reference proteome</keyword>
<comment type="similarity">
    <text evidence="3 11">Belongs to the cysteine dioxygenase family.</text>
</comment>
<evidence type="ECO:0000256" key="4">
    <source>
        <dbReference type="ARBA" id="ARBA00022723"/>
    </source>
</evidence>
<comment type="cofactor">
    <cofactor evidence="11">
        <name>Fe cation</name>
        <dbReference type="ChEBI" id="CHEBI:24875"/>
    </cofactor>
    <text evidence="11">Binds 1 Fe cation per subunit.</text>
</comment>
<evidence type="ECO:0000256" key="1">
    <source>
        <dbReference type="ARBA" id="ARBA00001967"/>
    </source>
</evidence>
<evidence type="ECO:0000256" key="2">
    <source>
        <dbReference type="ARBA" id="ARBA00004759"/>
    </source>
</evidence>
<dbReference type="EMBL" id="WHWB01031921">
    <property type="protein sequence ID" value="KAJ7427564.1"/>
    <property type="molecule type" value="Genomic_DNA"/>
</dbReference>
<comment type="cofactor">
    <cofactor evidence="1">
        <name>Ni(2+)</name>
        <dbReference type="ChEBI" id="CHEBI:49786"/>
    </cofactor>
</comment>
<comment type="catalytic activity">
    <reaction evidence="9">
        <text>L-cysteine + O2 = 3-sulfino-L-alanine + H(+)</text>
        <dbReference type="Rhea" id="RHEA:20441"/>
        <dbReference type="ChEBI" id="CHEBI:15378"/>
        <dbReference type="ChEBI" id="CHEBI:15379"/>
        <dbReference type="ChEBI" id="CHEBI:35235"/>
        <dbReference type="ChEBI" id="CHEBI:61085"/>
        <dbReference type="EC" id="1.13.11.20"/>
    </reaction>
    <physiologicalReaction direction="left-to-right" evidence="9">
        <dbReference type="Rhea" id="RHEA:20442"/>
    </physiologicalReaction>
</comment>
<gene>
    <name evidence="12" type="primary">CDO1</name>
    <name evidence="12" type="ORF">WISP_05875</name>
</gene>
<dbReference type="GO" id="GO:0051213">
    <property type="term" value="F:dioxygenase activity"/>
    <property type="evidence" value="ECO:0007669"/>
    <property type="project" value="UniProtKB-KW"/>
</dbReference>
<comment type="caution">
    <text evidence="12">The sequence shown here is derived from an EMBL/GenBank/DDBJ whole genome shotgun (WGS) entry which is preliminary data.</text>
</comment>
<evidence type="ECO:0000256" key="6">
    <source>
        <dbReference type="ARBA" id="ARBA00022964"/>
    </source>
</evidence>
<dbReference type="Proteomes" id="UP001145742">
    <property type="component" value="Unassembled WGS sequence"/>
</dbReference>
<dbReference type="PANTHER" id="PTHR12918:SF1">
    <property type="entry name" value="CYSTEINE DIOXYGENASE TYPE 1"/>
    <property type="match status" value="1"/>
</dbReference>
<keyword evidence="4 11" id="KW-0479">Metal-binding</keyword>
<dbReference type="EC" id="1.13.11.20" evidence="11"/>
<evidence type="ECO:0000256" key="5">
    <source>
        <dbReference type="ARBA" id="ARBA00022784"/>
    </source>
</evidence>
<evidence type="ECO:0000313" key="12">
    <source>
        <dbReference type="EMBL" id="KAJ7427564.1"/>
    </source>
</evidence>
<comment type="pathway">
    <text evidence="2 11">Organosulfur biosynthesis; taurine biosynthesis; hypotaurine from L-cysteine: step 1/2.</text>
</comment>
<keyword evidence="8 11" id="KW-0408">Iron</keyword>
<evidence type="ECO:0000256" key="9">
    <source>
        <dbReference type="ARBA" id="ARBA00024284"/>
    </source>
</evidence>
<evidence type="ECO:0000256" key="7">
    <source>
        <dbReference type="ARBA" id="ARBA00023002"/>
    </source>
</evidence>
<sequence length="266" mass="30747">MEQPVQTETWKARSLEELVRILHQIFAEDKVSVEEVQALMESYESNPEEWLQYAKFDQYRYTRNLVDNGNGKFNLMILCWGEGHGRESLMLDYGVSQGEGFGEETSVLQPSVEDSIGLHRVENISHTETAVSLHLYSPPFDTCNTFDQRTGHKHKVTMTFYSQFGERTVCSMYVTCEDRLRELGPFSLEERRLHGDCIAAFPVSERVYREAEEGLFIRNCPDKTRGNGFKLRVELMKSHGCIDLSTSWRSVLPFDIHRVPADYNEN</sequence>
<dbReference type="InterPro" id="IPR014710">
    <property type="entry name" value="RmlC-like_jellyroll"/>
</dbReference>
<name>A0ABQ9DY82_9PASS</name>
<dbReference type="Pfam" id="PF05995">
    <property type="entry name" value="CDO_I"/>
    <property type="match status" value="2"/>
</dbReference>
<comment type="function">
    <text evidence="10">Catalyzes the oxidation of cysteine to cysteine sulfinic acid with addition of molecular dioxygen.</text>
</comment>
<evidence type="ECO:0000256" key="10">
    <source>
        <dbReference type="ARBA" id="ARBA00033725"/>
    </source>
</evidence>
<keyword evidence="7 11" id="KW-0560">Oxidoreductase</keyword>
<evidence type="ECO:0000256" key="11">
    <source>
        <dbReference type="RuleBase" id="RU366010"/>
    </source>
</evidence>
<proteinExistence type="inferred from homology"/>
<keyword evidence="5" id="KW-0883">Thioether bond</keyword>
<dbReference type="PANTHER" id="PTHR12918">
    <property type="entry name" value="CYSTEINE DIOXYGENASE"/>
    <property type="match status" value="1"/>
</dbReference>
<organism evidence="12 13">
    <name type="scientific">Willisornis vidua</name>
    <name type="common">Xingu scale-backed antbird</name>
    <dbReference type="NCBI Taxonomy" id="1566151"/>
    <lineage>
        <taxon>Eukaryota</taxon>
        <taxon>Metazoa</taxon>
        <taxon>Chordata</taxon>
        <taxon>Craniata</taxon>
        <taxon>Vertebrata</taxon>
        <taxon>Euteleostomi</taxon>
        <taxon>Archelosauria</taxon>
        <taxon>Archosauria</taxon>
        <taxon>Dinosauria</taxon>
        <taxon>Saurischia</taxon>
        <taxon>Theropoda</taxon>
        <taxon>Coelurosauria</taxon>
        <taxon>Aves</taxon>
        <taxon>Neognathae</taxon>
        <taxon>Neoaves</taxon>
        <taxon>Telluraves</taxon>
        <taxon>Australaves</taxon>
        <taxon>Passeriformes</taxon>
        <taxon>Thamnophilidae</taxon>
        <taxon>Willisornis</taxon>
    </lineage>
</organism>
<dbReference type="InterPro" id="IPR011051">
    <property type="entry name" value="RmlC_Cupin_sf"/>
</dbReference>
<dbReference type="Gene3D" id="2.60.120.10">
    <property type="entry name" value="Jelly Rolls"/>
    <property type="match status" value="2"/>
</dbReference>
<keyword evidence="6 11" id="KW-0223">Dioxygenase</keyword>
<evidence type="ECO:0000256" key="8">
    <source>
        <dbReference type="ARBA" id="ARBA00023004"/>
    </source>
</evidence>
<evidence type="ECO:0000313" key="13">
    <source>
        <dbReference type="Proteomes" id="UP001145742"/>
    </source>
</evidence>
<dbReference type="SUPFAM" id="SSF51182">
    <property type="entry name" value="RmlC-like cupins"/>
    <property type="match status" value="1"/>
</dbReference>
<dbReference type="InterPro" id="IPR010300">
    <property type="entry name" value="CDO_1"/>
</dbReference>
<reference evidence="12" key="1">
    <citation type="submission" date="2019-10" db="EMBL/GenBank/DDBJ databases">
        <authorList>
            <person name="Soares A.E.R."/>
            <person name="Aleixo A."/>
            <person name="Schneider P."/>
            <person name="Miyaki C.Y."/>
            <person name="Schneider M.P."/>
            <person name="Mello C."/>
            <person name="Vasconcelos A.T.R."/>
        </authorList>
    </citation>
    <scope>NUCLEOTIDE SEQUENCE</scope>
    <source>
        <tissue evidence="12">Muscle</tissue>
    </source>
</reference>